<organism evidence="3 4">
    <name type="scientific">Mizuhopecten yessoensis</name>
    <name type="common">Japanese scallop</name>
    <name type="synonym">Patinopecten yessoensis</name>
    <dbReference type="NCBI Taxonomy" id="6573"/>
    <lineage>
        <taxon>Eukaryota</taxon>
        <taxon>Metazoa</taxon>
        <taxon>Spiralia</taxon>
        <taxon>Lophotrochozoa</taxon>
        <taxon>Mollusca</taxon>
        <taxon>Bivalvia</taxon>
        <taxon>Autobranchia</taxon>
        <taxon>Pteriomorphia</taxon>
        <taxon>Pectinida</taxon>
        <taxon>Pectinoidea</taxon>
        <taxon>Pectinidae</taxon>
        <taxon>Mizuhopecten</taxon>
    </lineage>
</organism>
<feature type="transmembrane region" description="Helical" evidence="2">
    <location>
        <begin position="396"/>
        <end position="415"/>
    </location>
</feature>
<accession>A0A210Q0R8</accession>
<feature type="compositionally biased region" description="Low complexity" evidence="1">
    <location>
        <begin position="437"/>
        <end position="447"/>
    </location>
</feature>
<evidence type="ECO:0000313" key="4">
    <source>
        <dbReference type="Proteomes" id="UP000242188"/>
    </source>
</evidence>
<feature type="region of interest" description="Disordered" evidence="1">
    <location>
        <begin position="434"/>
        <end position="469"/>
    </location>
</feature>
<dbReference type="Proteomes" id="UP000242188">
    <property type="component" value="Unassembled WGS sequence"/>
</dbReference>
<name>A0A210Q0R8_MIZYE</name>
<keyword evidence="4" id="KW-1185">Reference proteome</keyword>
<keyword evidence="2" id="KW-0812">Transmembrane</keyword>
<evidence type="ECO:0000256" key="2">
    <source>
        <dbReference type="SAM" id="Phobius"/>
    </source>
</evidence>
<sequence>MSLIVSQYIYPPSAGMIALCFSALETEGHLAISRRTQTATMLTRRVIHPAVVVTILVSLTTSSDNCDHTSIGSHPECQPTWCSCEKEREQYEPPLSCTAWYKDEWSRCFHVASPGTAVPAGVMSSVPSVTGVFLSSSDKSGQRIPLLNIDISQPTDDKYDMIQLLLRSTREVSDEYYVDTYYEKFPSWTRKRFPAPDTKAPVRKMLSFRSSFGNLDTCNVRCDWGKCEVSLNLYLLTITIFSSERQNLPGQSITYQVTSYNRRFLQDAKDSQWKPIIMTAVLRNDRGIHVVFEPLPSRFVNENTFYVITLQDWETWELKRNTTIRHNKADAYYGCIFDFNESSGIYEVMIQYKNCYRCPFETWVKSADFTLPEYPDEYKAVRPKISIQPKRRYTEIQILVTIFTVLLLAIIVFFCRRKIKARLQRDTRPSVEALFQNNNNNNNNNANERTVLPSGNQNAPLNQRRESKDSIRTRLEKLNYPNGYMDDERERSFLIPIIHNKPGLKPTLRSSLQS</sequence>
<keyword evidence="2" id="KW-1133">Transmembrane helix</keyword>
<reference evidence="3 4" key="1">
    <citation type="journal article" date="2017" name="Nat. Ecol. Evol.">
        <title>Scallop genome provides insights into evolution of bilaterian karyotype and development.</title>
        <authorList>
            <person name="Wang S."/>
            <person name="Zhang J."/>
            <person name="Jiao W."/>
            <person name="Li J."/>
            <person name="Xun X."/>
            <person name="Sun Y."/>
            <person name="Guo X."/>
            <person name="Huan P."/>
            <person name="Dong B."/>
            <person name="Zhang L."/>
            <person name="Hu X."/>
            <person name="Sun X."/>
            <person name="Wang J."/>
            <person name="Zhao C."/>
            <person name="Wang Y."/>
            <person name="Wang D."/>
            <person name="Huang X."/>
            <person name="Wang R."/>
            <person name="Lv J."/>
            <person name="Li Y."/>
            <person name="Zhang Z."/>
            <person name="Liu B."/>
            <person name="Lu W."/>
            <person name="Hui Y."/>
            <person name="Liang J."/>
            <person name="Zhou Z."/>
            <person name="Hou R."/>
            <person name="Li X."/>
            <person name="Liu Y."/>
            <person name="Li H."/>
            <person name="Ning X."/>
            <person name="Lin Y."/>
            <person name="Zhao L."/>
            <person name="Xing Q."/>
            <person name="Dou J."/>
            <person name="Li Y."/>
            <person name="Mao J."/>
            <person name="Guo H."/>
            <person name="Dou H."/>
            <person name="Li T."/>
            <person name="Mu C."/>
            <person name="Jiang W."/>
            <person name="Fu Q."/>
            <person name="Fu X."/>
            <person name="Miao Y."/>
            <person name="Liu J."/>
            <person name="Yu Q."/>
            <person name="Li R."/>
            <person name="Liao H."/>
            <person name="Li X."/>
            <person name="Kong Y."/>
            <person name="Jiang Z."/>
            <person name="Chourrout D."/>
            <person name="Li R."/>
            <person name="Bao Z."/>
        </authorList>
    </citation>
    <scope>NUCLEOTIDE SEQUENCE [LARGE SCALE GENOMIC DNA]</scope>
    <source>
        <strain evidence="3 4">PY_sf001</strain>
    </source>
</reference>
<keyword evidence="2" id="KW-0472">Membrane</keyword>
<comment type="caution">
    <text evidence="3">The sequence shown here is derived from an EMBL/GenBank/DDBJ whole genome shotgun (WGS) entry which is preliminary data.</text>
</comment>
<evidence type="ECO:0000313" key="3">
    <source>
        <dbReference type="EMBL" id="OWF42341.1"/>
    </source>
</evidence>
<dbReference type="AlphaFoldDB" id="A0A210Q0R8"/>
<dbReference type="OrthoDB" id="10411307at2759"/>
<proteinExistence type="predicted"/>
<dbReference type="EMBL" id="NEDP02005296">
    <property type="protein sequence ID" value="OWF42341.1"/>
    <property type="molecule type" value="Genomic_DNA"/>
</dbReference>
<protein>
    <submittedName>
        <fullName evidence="3">Uncharacterized protein</fullName>
    </submittedName>
</protein>
<gene>
    <name evidence="3" type="ORF">KP79_PYT11937</name>
</gene>
<evidence type="ECO:0000256" key="1">
    <source>
        <dbReference type="SAM" id="MobiDB-lite"/>
    </source>
</evidence>